<dbReference type="PROSITE" id="PS50835">
    <property type="entry name" value="IG_LIKE"/>
    <property type="match status" value="2"/>
</dbReference>
<keyword evidence="3" id="KW-1015">Disulfide bond</keyword>
<evidence type="ECO:0000256" key="4">
    <source>
        <dbReference type="ARBA" id="ARBA00023319"/>
    </source>
</evidence>
<keyword evidence="4" id="KW-0393">Immunoglobulin domain</keyword>
<dbReference type="SMART" id="SM00408">
    <property type="entry name" value="IGc2"/>
    <property type="match status" value="2"/>
</dbReference>
<dbReference type="Proteomes" id="UP000694865">
    <property type="component" value="Unplaced"/>
</dbReference>
<organism evidence="8">
    <name type="scientific">Saccoglossus kowalevskii</name>
    <name type="common">Acorn worm</name>
    <dbReference type="NCBI Taxonomy" id="10224"/>
    <lineage>
        <taxon>Eukaryota</taxon>
        <taxon>Metazoa</taxon>
        <taxon>Hemichordata</taxon>
        <taxon>Enteropneusta</taxon>
        <taxon>Harrimaniidae</taxon>
        <taxon>Saccoglossus</taxon>
    </lineage>
</organism>
<evidence type="ECO:0000256" key="5">
    <source>
        <dbReference type="SAM" id="SignalP"/>
    </source>
</evidence>
<keyword evidence="9" id="KW-1185">Reference proteome</keyword>
<dbReference type="InterPro" id="IPR003598">
    <property type="entry name" value="Ig_sub2"/>
</dbReference>
<keyword evidence="2" id="KW-0106">Calcium</keyword>
<evidence type="ECO:0000259" key="6">
    <source>
        <dbReference type="PROSITE" id="PS50835"/>
    </source>
</evidence>
<dbReference type="CTD" id="56884"/>
<dbReference type="AlphaFoldDB" id="D1LX16"/>
<dbReference type="InterPro" id="IPR036179">
    <property type="entry name" value="Ig-like_dom_sf"/>
</dbReference>
<dbReference type="InterPro" id="IPR013783">
    <property type="entry name" value="Ig-like_fold"/>
</dbReference>
<dbReference type="Pfam" id="PF07648">
    <property type="entry name" value="Kazal_2"/>
    <property type="match status" value="1"/>
</dbReference>
<dbReference type="FunFam" id="2.60.40.10:FF:000032">
    <property type="entry name" value="palladin isoform X1"/>
    <property type="match status" value="1"/>
</dbReference>
<feature type="domain" description="Ig-like" evidence="6">
    <location>
        <begin position="308"/>
        <end position="394"/>
    </location>
</feature>
<dbReference type="Pfam" id="PF07679">
    <property type="entry name" value="I-set"/>
    <property type="match status" value="1"/>
</dbReference>
<evidence type="ECO:0000256" key="3">
    <source>
        <dbReference type="ARBA" id="ARBA00023157"/>
    </source>
</evidence>
<dbReference type="Gene3D" id="1.10.238.10">
    <property type="entry name" value="EF-hand"/>
    <property type="match status" value="1"/>
</dbReference>
<dbReference type="PROSITE" id="PS51465">
    <property type="entry name" value="KAZAL_2"/>
    <property type="match status" value="1"/>
</dbReference>
<dbReference type="InterPro" id="IPR011992">
    <property type="entry name" value="EF-hand-dom_pair"/>
</dbReference>
<dbReference type="CDD" id="cd00104">
    <property type="entry name" value="KAZAL_FS"/>
    <property type="match status" value="1"/>
</dbReference>
<dbReference type="Gene3D" id="3.30.60.30">
    <property type="match status" value="1"/>
</dbReference>
<sequence length="800" mass="89156">MKTIILVGTLLLAVVEARTRLHFKKSEDINDGCLTVYCGNGRECQTNQDGDPECVCMSSCKPHRKPVCGSDGKRYDNHCELHRAACLQNKKIAIAHNKECFYNDDRCNKEDYVVMKEQVLQHHMDEFTDPSADTGNAAAPPVNKKFTVSMMFGFYDADNNELLDDAELVKVISKARLQDLTGFCSVLDLLRYDDTNQDRQIDVDEFYAAFGISMVSVPDDSLVVMTTGKLGEGLYLKCAISGEPEIRIRWKRNGIDLTDRDIEGIRTLDDHSLYFTSPTTLHTGNYTCHANIGEEVVQTHVLKVEVTPEVKVCPRSQILLPGSYAAMKCSAFGIPQPELSWKKNGVVMDTTASGHITVDANSTSILVNDLKYEDTGAYACSAVNPAGKQEAVASLFIEDQRRTMHHGPLDLFYVFHDNGIKVYDPKTCQLSRSILPADTIVGTEFHVCSSDTCSWGDAVEINRKFIYVTQPEENRVIIIEINTQQVIEVVPTDNVPVELQYVKYLDEIWVLCWGTLDKDNGQRTIEIIRKASEHIAHDTVHTQPIGNHFDLVQGIFIPPSALSMQDEYRYIYVVHKDELGLHKIDMEIMASIKAIDLSEYDCYPSDLAFTPIGGYVIVRCEGRDSVTAKQLILDYLTDDVITVMDAIKGKPYVSPDGRYIISVDNDSGSVTVQTVSECGCIAPSFDVHTNLHVSDIAFYPAKGSHTYDIFASSQDKTDVLFVDLKDGKVEMITGVGQAMDLTEWRWNANNRVIQGSGSFGPYLLSPAAQSVFILDGNTREERCQINNITHGNVVVWVGSC</sequence>
<dbReference type="InterPro" id="IPR013098">
    <property type="entry name" value="Ig_I-set"/>
</dbReference>
<evidence type="ECO:0000313" key="9">
    <source>
        <dbReference type="Proteomes" id="UP000694865"/>
    </source>
</evidence>
<dbReference type="EMBL" id="GU075993">
    <property type="protein sequence ID" value="ACY92522.1"/>
    <property type="molecule type" value="mRNA"/>
</dbReference>
<dbReference type="InterPro" id="IPR002350">
    <property type="entry name" value="Kazal_dom"/>
</dbReference>
<dbReference type="GeneID" id="100313606"/>
<dbReference type="GO" id="GO:0030510">
    <property type="term" value="P:regulation of BMP signaling pathway"/>
    <property type="evidence" value="ECO:0007669"/>
    <property type="project" value="TreeGrafter"/>
</dbReference>
<feature type="chain" id="PRO_5003024660" evidence="5 10">
    <location>
        <begin position="18"/>
        <end position="800"/>
    </location>
</feature>
<feature type="signal peptide" evidence="5 10">
    <location>
        <begin position="1"/>
        <end position="17"/>
    </location>
</feature>
<dbReference type="PANTHER" id="PTHR10913">
    <property type="entry name" value="FOLLISTATIN-RELATED"/>
    <property type="match status" value="1"/>
</dbReference>
<evidence type="ECO:0000259" key="7">
    <source>
        <dbReference type="PROSITE" id="PS51465"/>
    </source>
</evidence>
<dbReference type="MEROPS" id="I01.977"/>
<feature type="domain" description="Kazal-like" evidence="7">
    <location>
        <begin position="48"/>
        <end position="102"/>
    </location>
</feature>
<dbReference type="GO" id="GO:0005615">
    <property type="term" value="C:extracellular space"/>
    <property type="evidence" value="ECO:0007669"/>
    <property type="project" value="TreeGrafter"/>
</dbReference>
<dbReference type="InterPro" id="IPR036058">
    <property type="entry name" value="Kazal_dom_sf"/>
</dbReference>
<dbReference type="SUPFAM" id="SSF100895">
    <property type="entry name" value="Kazal-type serine protease inhibitors"/>
    <property type="match status" value="1"/>
</dbReference>
<gene>
    <name evidence="10" type="primary">Fstl5</name>
</gene>
<dbReference type="InterPro" id="IPR015943">
    <property type="entry name" value="WD40/YVTN_repeat-like_dom_sf"/>
</dbReference>
<dbReference type="KEGG" id="sko:100313606"/>
<dbReference type="CDD" id="cd00096">
    <property type="entry name" value="Ig"/>
    <property type="match status" value="1"/>
</dbReference>
<dbReference type="SMART" id="SM00409">
    <property type="entry name" value="IG"/>
    <property type="match status" value="2"/>
</dbReference>
<dbReference type="SUPFAM" id="SSF48726">
    <property type="entry name" value="Immunoglobulin"/>
    <property type="match status" value="2"/>
</dbReference>
<dbReference type="SMART" id="SM00280">
    <property type="entry name" value="KAZAL"/>
    <property type="match status" value="1"/>
</dbReference>
<evidence type="ECO:0000313" key="8">
    <source>
        <dbReference type="EMBL" id="ACY92522.1"/>
    </source>
</evidence>
<accession>D1LX16</accession>
<dbReference type="SUPFAM" id="SSF47473">
    <property type="entry name" value="EF-hand"/>
    <property type="match status" value="1"/>
</dbReference>
<dbReference type="RefSeq" id="NP_001161543.1">
    <property type="nucleotide sequence ID" value="NM_001168071.1"/>
</dbReference>
<dbReference type="GO" id="GO:0030154">
    <property type="term" value="P:cell differentiation"/>
    <property type="evidence" value="ECO:0007669"/>
    <property type="project" value="TreeGrafter"/>
</dbReference>
<dbReference type="PROSITE" id="PS00018">
    <property type="entry name" value="EF_HAND_1"/>
    <property type="match status" value="1"/>
</dbReference>
<dbReference type="OrthoDB" id="6085115at2759"/>
<dbReference type="Gene3D" id="2.60.40.10">
    <property type="entry name" value="Immunoglobulins"/>
    <property type="match status" value="2"/>
</dbReference>
<evidence type="ECO:0000256" key="2">
    <source>
        <dbReference type="ARBA" id="ARBA00022837"/>
    </source>
</evidence>
<reference evidence="8" key="1">
    <citation type="submission" date="2009-10" db="EMBL/GenBank/DDBJ databases">
        <authorList>
            <person name="Freeman R.M.Jr."/>
            <person name="Wu M.M."/>
            <person name="Gerhart J.J."/>
        </authorList>
    </citation>
    <scope>NUCLEOTIDE SEQUENCE</scope>
</reference>
<dbReference type="Gene3D" id="2.130.10.10">
    <property type="entry name" value="YVTN repeat-like/Quinoprotein amine dehydrogenase"/>
    <property type="match status" value="1"/>
</dbReference>
<evidence type="ECO:0000313" key="10">
    <source>
        <dbReference type="RefSeq" id="NP_001161543.1"/>
    </source>
</evidence>
<dbReference type="PANTHER" id="PTHR10913:SF81">
    <property type="entry name" value="KAZAL-LIKE DOMAIN-CONTAINING PROTEIN"/>
    <property type="match status" value="1"/>
</dbReference>
<dbReference type="Pfam" id="PF13927">
    <property type="entry name" value="Ig_3"/>
    <property type="match status" value="1"/>
</dbReference>
<name>D1LX16_SACKO</name>
<dbReference type="InterPro" id="IPR007110">
    <property type="entry name" value="Ig-like_dom"/>
</dbReference>
<feature type="domain" description="Ig-like" evidence="6">
    <location>
        <begin position="218"/>
        <end position="298"/>
    </location>
</feature>
<dbReference type="InterPro" id="IPR050653">
    <property type="entry name" value="Prot_Inhib_GrowthFact_Antg"/>
</dbReference>
<keyword evidence="1 5" id="KW-0732">Signal</keyword>
<dbReference type="InterPro" id="IPR003599">
    <property type="entry name" value="Ig_sub"/>
</dbReference>
<dbReference type="InterPro" id="IPR018247">
    <property type="entry name" value="EF_Hand_1_Ca_BS"/>
</dbReference>
<dbReference type="SUPFAM" id="SSF75011">
    <property type="entry name" value="3-carboxy-cis,cis-mucoante lactonizing enzyme"/>
    <property type="match status" value="1"/>
</dbReference>
<evidence type="ECO:0000256" key="1">
    <source>
        <dbReference type="ARBA" id="ARBA00022729"/>
    </source>
</evidence>
<proteinExistence type="evidence at transcript level"/>
<protein>
    <submittedName>
        <fullName evidence="8">Follistatin 5</fullName>
    </submittedName>
    <submittedName>
        <fullName evidence="10">Follistatin-like 5 precursor</fullName>
    </submittedName>
</protein>
<reference evidence="10" key="2">
    <citation type="submission" date="2025-05" db="UniProtKB">
        <authorList>
            <consortium name="RefSeq"/>
        </authorList>
    </citation>
    <scope>IDENTIFICATION</scope>
</reference>